<dbReference type="InterPro" id="IPR013083">
    <property type="entry name" value="Znf_RING/FYVE/PHD"/>
</dbReference>
<dbReference type="InterPro" id="IPR001841">
    <property type="entry name" value="Znf_RING"/>
</dbReference>
<evidence type="ECO:0000256" key="13">
    <source>
        <dbReference type="ARBA" id="ARBA00023136"/>
    </source>
</evidence>
<dbReference type="InterPro" id="IPR050731">
    <property type="entry name" value="HRD1_E3_ubiq-ligases"/>
</dbReference>
<keyword evidence="13 16" id="KW-0472">Membrane</keyword>
<evidence type="ECO:0000256" key="6">
    <source>
        <dbReference type="ARBA" id="ARBA00022692"/>
    </source>
</evidence>
<dbReference type="Pfam" id="PF11145">
    <property type="entry name" value="DUF2921"/>
    <property type="match status" value="2"/>
</dbReference>
<reference evidence="20" key="1">
    <citation type="journal article" date="2014" name="Proc. Natl. Acad. Sci. U.S.A.">
        <title>Extensive sampling of basidiomycete genomes demonstrates inadequacy of the white-rot/brown-rot paradigm for wood decay fungi.</title>
        <authorList>
            <person name="Riley R."/>
            <person name="Salamov A.A."/>
            <person name="Brown D.W."/>
            <person name="Nagy L.G."/>
            <person name="Floudas D."/>
            <person name="Held B.W."/>
            <person name="Levasseur A."/>
            <person name="Lombard V."/>
            <person name="Morin E."/>
            <person name="Otillar R."/>
            <person name="Lindquist E.A."/>
            <person name="Sun H."/>
            <person name="LaButti K.M."/>
            <person name="Schmutz J."/>
            <person name="Jabbour D."/>
            <person name="Luo H."/>
            <person name="Baker S.E."/>
            <person name="Pisabarro A.G."/>
            <person name="Walton J.D."/>
            <person name="Blanchette R.A."/>
            <person name="Henrissat B."/>
            <person name="Martin F."/>
            <person name="Cullen D."/>
            <person name="Hibbett D.S."/>
            <person name="Grigoriev I.V."/>
        </authorList>
    </citation>
    <scope>NUCLEOTIDE SEQUENCE [LARGE SCALE GENOMIC DNA]</scope>
    <source>
        <strain evidence="20">FD-172 SS1</strain>
    </source>
</reference>
<name>A0A067MRU4_BOTB1</name>
<dbReference type="EMBL" id="KL198038">
    <property type="protein sequence ID" value="KDQ14296.1"/>
    <property type="molecule type" value="Genomic_DNA"/>
</dbReference>
<dbReference type="Pfam" id="PF13639">
    <property type="entry name" value="zf-RING_2"/>
    <property type="match status" value="1"/>
</dbReference>
<keyword evidence="12 16" id="KW-1133">Transmembrane helix</keyword>
<keyword evidence="10" id="KW-0833">Ubl conjugation pathway</keyword>
<dbReference type="GO" id="GO:0061630">
    <property type="term" value="F:ubiquitin protein ligase activity"/>
    <property type="evidence" value="ECO:0007669"/>
    <property type="project" value="UniProtKB-EC"/>
</dbReference>
<evidence type="ECO:0000256" key="2">
    <source>
        <dbReference type="ARBA" id="ARBA00004127"/>
    </source>
</evidence>
<evidence type="ECO:0000256" key="8">
    <source>
        <dbReference type="ARBA" id="ARBA00022729"/>
    </source>
</evidence>
<keyword evidence="5" id="KW-0808">Transferase</keyword>
<evidence type="ECO:0000313" key="19">
    <source>
        <dbReference type="EMBL" id="KDQ14296.1"/>
    </source>
</evidence>
<accession>A0A067MRU4</accession>
<dbReference type="PANTHER" id="PTHR22763:SF162">
    <property type="entry name" value="TRANSMEMBRANE E3 UBIQUITIN-PROTEIN LIGASE 1"/>
    <property type="match status" value="1"/>
</dbReference>
<keyword evidence="8 17" id="KW-0732">Signal</keyword>
<dbReference type="HOGENOM" id="CLU_014026_0_0_1"/>
<evidence type="ECO:0000256" key="16">
    <source>
        <dbReference type="SAM" id="Phobius"/>
    </source>
</evidence>
<evidence type="ECO:0000256" key="10">
    <source>
        <dbReference type="ARBA" id="ARBA00022786"/>
    </source>
</evidence>
<dbReference type="PROSITE" id="PS50089">
    <property type="entry name" value="ZF_RING_2"/>
    <property type="match status" value="1"/>
</dbReference>
<feature type="transmembrane region" description="Helical" evidence="16">
    <location>
        <begin position="377"/>
        <end position="396"/>
    </location>
</feature>
<evidence type="ECO:0000256" key="17">
    <source>
        <dbReference type="SAM" id="SignalP"/>
    </source>
</evidence>
<evidence type="ECO:0000259" key="18">
    <source>
        <dbReference type="PROSITE" id="PS50089"/>
    </source>
</evidence>
<feature type="transmembrane region" description="Helical" evidence="16">
    <location>
        <begin position="339"/>
        <end position="357"/>
    </location>
</feature>
<keyword evidence="7" id="KW-0479">Metal-binding</keyword>
<dbReference type="EC" id="2.3.2.27" evidence="4"/>
<keyword evidence="20" id="KW-1185">Reference proteome</keyword>
<feature type="domain" description="RING-type" evidence="18">
    <location>
        <begin position="625"/>
        <end position="686"/>
    </location>
</feature>
<keyword evidence="11" id="KW-0862">Zinc</keyword>
<organism evidence="19 20">
    <name type="scientific">Botryobasidium botryosum (strain FD-172 SS1)</name>
    <dbReference type="NCBI Taxonomy" id="930990"/>
    <lineage>
        <taxon>Eukaryota</taxon>
        <taxon>Fungi</taxon>
        <taxon>Dikarya</taxon>
        <taxon>Basidiomycota</taxon>
        <taxon>Agaricomycotina</taxon>
        <taxon>Agaricomycetes</taxon>
        <taxon>Cantharellales</taxon>
        <taxon>Botryobasidiaceae</taxon>
        <taxon>Botryobasidium</taxon>
    </lineage>
</organism>
<dbReference type="InParanoid" id="A0A067MRU4"/>
<evidence type="ECO:0000256" key="4">
    <source>
        <dbReference type="ARBA" id="ARBA00012483"/>
    </source>
</evidence>
<feature type="region of interest" description="Disordered" evidence="15">
    <location>
        <begin position="443"/>
        <end position="465"/>
    </location>
</feature>
<gene>
    <name evidence="19" type="ORF">BOTBODRAFT_32766</name>
</gene>
<evidence type="ECO:0000256" key="11">
    <source>
        <dbReference type="ARBA" id="ARBA00022833"/>
    </source>
</evidence>
<dbReference type="GO" id="GO:0008270">
    <property type="term" value="F:zinc ion binding"/>
    <property type="evidence" value="ECO:0007669"/>
    <property type="project" value="UniProtKB-KW"/>
</dbReference>
<feature type="chain" id="PRO_5001645874" description="RING-type E3 ubiquitin transferase" evidence="17">
    <location>
        <begin position="34"/>
        <end position="692"/>
    </location>
</feature>
<dbReference type="Proteomes" id="UP000027195">
    <property type="component" value="Unassembled WGS sequence"/>
</dbReference>
<feature type="transmembrane region" description="Helical" evidence="16">
    <location>
        <begin position="566"/>
        <end position="584"/>
    </location>
</feature>
<evidence type="ECO:0000256" key="14">
    <source>
        <dbReference type="PROSITE-ProRule" id="PRU00175"/>
    </source>
</evidence>
<comment type="catalytic activity">
    <reaction evidence="1">
        <text>S-ubiquitinyl-[E2 ubiquitin-conjugating enzyme]-L-cysteine + [acceptor protein]-L-lysine = [E2 ubiquitin-conjugating enzyme]-L-cysteine + N(6)-ubiquitinyl-[acceptor protein]-L-lysine.</text>
        <dbReference type="EC" id="2.3.2.27"/>
    </reaction>
</comment>
<dbReference type="Gene3D" id="3.30.40.10">
    <property type="entry name" value="Zinc/RING finger domain, C3HC4 (zinc finger)"/>
    <property type="match status" value="1"/>
</dbReference>
<dbReference type="GO" id="GO:0043161">
    <property type="term" value="P:proteasome-mediated ubiquitin-dependent protein catabolic process"/>
    <property type="evidence" value="ECO:0007669"/>
    <property type="project" value="TreeGrafter"/>
</dbReference>
<dbReference type="PANTHER" id="PTHR22763">
    <property type="entry name" value="RING ZINC FINGER PROTEIN"/>
    <property type="match status" value="1"/>
</dbReference>
<evidence type="ECO:0000256" key="7">
    <source>
        <dbReference type="ARBA" id="ARBA00022723"/>
    </source>
</evidence>
<dbReference type="GO" id="GO:0012505">
    <property type="term" value="C:endomembrane system"/>
    <property type="evidence" value="ECO:0007669"/>
    <property type="project" value="UniProtKB-SubCell"/>
</dbReference>
<protein>
    <recommendedName>
        <fullName evidence="4">RING-type E3 ubiquitin transferase</fullName>
        <ecNumber evidence="4">2.3.2.27</ecNumber>
    </recommendedName>
</protein>
<dbReference type="SUPFAM" id="SSF57850">
    <property type="entry name" value="RING/U-box"/>
    <property type="match status" value="1"/>
</dbReference>
<comment type="subcellular location">
    <subcellularLocation>
        <location evidence="2">Endomembrane system</location>
        <topology evidence="2">Multi-pass membrane protein</topology>
    </subcellularLocation>
</comment>
<dbReference type="STRING" id="930990.A0A067MRU4"/>
<dbReference type="AlphaFoldDB" id="A0A067MRU4"/>
<evidence type="ECO:0000256" key="5">
    <source>
        <dbReference type="ARBA" id="ARBA00022679"/>
    </source>
</evidence>
<sequence>MEVAATTPAPQTRSSFSSLLFITFVLFLMSGNGDDPTAHLQMRDSLRSLVHQRSNYTAWLNGTDSNFTLAREPPSLRPLLEVFLPNHPPINSATSSYYHNITGFLNGPAHFNNLTSSTSETWGSLATAYIKDVNLTESWSGQEKWGWTDLERVSLNIREHKAKGFEDSMNFLHGNLELISREKGSSTDFQVAGIHFPSNGSFYALVEPNGMIPDIRHLSALVPGDAQNNTAYAVGSELSIRISKIQAMVDAGVTDPDISSPTSGGSCPFHLYGHLTPSLVSAYLMEELEHEMEDPEGITTVSRPPIVFNGVLISRPCGILIEIKDATGLRADRFWRKTTTYTGFAILAYFILLLLLVRQMEITQTPAAISKISRWTFALQAVIDSYAFVFHITIGLVSNNRATLSLVAPGFLAAILFLVFEVRYITLTHRIQAPEDALVNAQPTPTTAVNGEAPASTGGTAPVSAPPSRRIARALNQLTDPESKSWMIVLLLFVLVVQFPMSSRIIISAISMLYSFWVPQIVRNARRGTRKALQKRYVIGTSAARLFFPLYVYACPENVLFMETNEWIWLVVAWVWFQVLVLLGQEYLGSSFFLPRGWVTVQIFDYHPALPVPDPEAPEQSLGDCSICMDAIVVPTELLPGGGTKGGLLMNVAARRTYALAPCHHLFHTSCLEQWLAIKNICPQCRRPLPPL</sequence>
<feature type="transmembrane region" description="Helical" evidence="16">
    <location>
        <begin position="483"/>
        <end position="499"/>
    </location>
</feature>
<proteinExistence type="predicted"/>
<feature type="transmembrane region" description="Helical" evidence="16">
    <location>
        <begin position="402"/>
        <end position="420"/>
    </location>
</feature>
<dbReference type="InterPro" id="IPR021319">
    <property type="entry name" value="DUF2921"/>
</dbReference>
<dbReference type="OrthoDB" id="9984778at2759"/>
<evidence type="ECO:0000256" key="15">
    <source>
        <dbReference type="SAM" id="MobiDB-lite"/>
    </source>
</evidence>
<evidence type="ECO:0000256" key="3">
    <source>
        <dbReference type="ARBA" id="ARBA00004906"/>
    </source>
</evidence>
<comment type="pathway">
    <text evidence="3">Protein modification; protein ubiquitination.</text>
</comment>
<dbReference type="SMART" id="SM00184">
    <property type="entry name" value="RING"/>
    <property type="match status" value="1"/>
</dbReference>
<evidence type="ECO:0000313" key="20">
    <source>
        <dbReference type="Proteomes" id="UP000027195"/>
    </source>
</evidence>
<dbReference type="FunCoup" id="A0A067MRU4">
    <property type="interactions" value="31"/>
</dbReference>
<evidence type="ECO:0000256" key="1">
    <source>
        <dbReference type="ARBA" id="ARBA00000900"/>
    </source>
</evidence>
<feature type="signal peptide" evidence="17">
    <location>
        <begin position="1"/>
        <end position="33"/>
    </location>
</feature>
<keyword evidence="9 14" id="KW-0863">Zinc-finger</keyword>
<evidence type="ECO:0000256" key="9">
    <source>
        <dbReference type="ARBA" id="ARBA00022771"/>
    </source>
</evidence>
<evidence type="ECO:0000256" key="12">
    <source>
        <dbReference type="ARBA" id="ARBA00022989"/>
    </source>
</evidence>
<keyword evidence="6 16" id="KW-0812">Transmembrane</keyword>